<feature type="transmembrane region" description="Helical" evidence="6">
    <location>
        <begin position="48"/>
        <end position="67"/>
    </location>
</feature>
<proteinExistence type="predicted"/>
<dbReference type="NCBIfam" id="TIGR00728">
    <property type="entry name" value="OPT_sfam"/>
    <property type="match status" value="1"/>
</dbReference>
<dbReference type="InterPro" id="IPR004814">
    <property type="entry name" value="Oligopep_transpt"/>
</dbReference>
<comment type="subcellular location">
    <subcellularLocation>
        <location evidence="1">Membrane</location>
        <topology evidence="1">Multi-pass membrane protein</topology>
    </subcellularLocation>
</comment>
<accession>A0ABR7PDZ5</accession>
<dbReference type="PANTHER" id="PTHR31645:SF0">
    <property type="entry name" value="OLIGOPEPTIDE TRANSPORTER YGL114W-RELATED"/>
    <property type="match status" value="1"/>
</dbReference>
<dbReference type="InterPro" id="IPR004813">
    <property type="entry name" value="OPT"/>
</dbReference>
<feature type="transmembrane region" description="Helical" evidence="6">
    <location>
        <begin position="117"/>
        <end position="135"/>
    </location>
</feature>
<feature type="transmembrane region" description="Helical" evidence="6">
    <location>
        <begin position="277"/>
        <end position="302"/>
    </location>
</feature>
<comment type="caution">
    <text evidence="7">The sequence shown here is derived from an EMBL/GenBank/DDBJ whole genome shotgun (WGS) entry which is preliminary data.</text>
</comment>
<keyword evidence="2" id="KW-0813">Transport</keyword>
<keyword evidence="3 6" id="KW-0812">Transmembrane</keyword>
<dbReference type="InterPro" id="IPR045035">
    <property type="entry name" value="YSL-like"/>
</dbReference>
<evidence type="ECO:0000256" key="3">
    <source>
        <dbReference type="ARBA" id="ARBA00022692"/>
    </source>
</evidence>
<feature type="transmembrane region" description="Helical" evidence="6">
    <location>
        <begin position="569"/>
        <end position="592"/>
    </location>
</feature>
<gene>
    <name evidence="7" type="ORF">H8712_12625</name>
</gene>
<feature type="transmembrane region" description="Helical" evidence="6">
    <location>
        <begin position="331"/>
        <end position="364"/>
    </location>
</feature>
<evidence type="ECO:0000256" key="4">
    <source>
        <dbReference type="ARBA" id="ARBA00022989"/>
    </source>
</evidence>
<dbReference type="NCBIfam" id="TIGR00733">
    <property type="entry name" value="OPT family oligopeptide transporter"/>
    <property type="match status" value="1"/>
</dbReference>
<dbReference type="Pfam" id="PF03169">
    <property type="entry name" value="OPT"/>
    <property type="match status" value="1"/>
</dbReference>
<evidence type="ECO:0000256" key="1">
    <source>
        <dbReference type="ARBA" id="ARBA00004141"/>
    </source>
</evidence>
<evidence type="ECO:0000256" key="5">
    <source>
        <dbReference type="ARBA" id="ARBA00023136"/>
    </source>
</evidence>
<keyword evidence="5 6" id="KW-0472">Membrane</keyword>
<feature type="transmembrane region" description="Helical" evidence="6">
    <location>
        <begin position="604"/>
        <end position="625"/>
    </location>
</feature>
<name>A0ABR7PDZ5_9FIRM</name>
<keyword evidence="4 6" id="KW-1133">Transmembrane helix</keyword>
<feature type="transmembrane region" description="Helical" evidence="6">
    <location>
        <begin position="413"/>
        <end position="432"/>
    </location>
</feature>
<feature type="transmembrane region" description="Helical" evidence="6">
    <location>
        <begin position="529"/>
        <end position="549"/>
    </location>
</feature>
<evidence type="ECO:0000313" key="7">
    <source>
        <dbReference type="EMBL" id="MBC8629443.1"/>
    </source>
</evidence>
<dbReference type="PANTHER" id="PTHR31645">
    <property type="entry name" value="OLIGOPEPTIDE TRANSPORTER YGL114W-RELATED"/>
    <property type="match status" value="1"/>
</dbReference>
<feature type="transmembrane region" description="Helical" evidence="6">
    <location>
        <begin position="88"/>
        <end position="105"/>
    </location>
</feature>
<evidence type="ECO:0000256" key="2">
    <source>
        <dbReference type="ARBA" id="ARBA00022448"/>
    </source>
</evidence>
<dbReference type="Proteomes" id="UP000661649">
    <property type="component" value="Unassembled WGS sequence"/>
</dbReference>
<dbReference type="EMBL" id="JACRTP010000005">
    <property type="protein sequence ID" value="MBC8629443.1"/>
    <property type="molecule type" value="Genomic_DNA"/>
</dbReference>
<organism evidence="7 8">
    <name type="scientific">Blautia stercoris</name>
    <dbReference type="NCBI Taxonomy" id="871664"/>
    <lineage>
        <taxon>Bacteria</taxon>
        <taxon>Bacillati</taxon>
        <taxon>Bacillota</taxon>
        <taxon>Clostridia</taxon>
        <taxon>Lachnospirales</taxon>
        <taxon>Lachnospiraceae</taxon>
        <taxon>Blautia</taxon>
    </lineage>
</organism>
<evidence type="ECO:0000313" key="8">
    <source>
        <dbReference type="Proteomes" id="UP000661649"/>
    </source>
</evidence>
<feature type="transmembrane region" description="Helical" evidence="6">
    <location>
        <begin position="20"/>
        <end position="42"/>
    </location>
</feature>
<evidence type="ECO:0000256" key="6">
    <source>
        <dbReference type="SAM" id="Phobius"/>
    </source>
</evidence>
<dbReference type="RefSeq" id="WP_187558987.1">
    <property type="nucleotide sequence ID" value="NZ_JACRTP010000005.1"/>
</dbReference>
<feature type="transmembrane region" description="Helical" evidence="6">
    <location>
        <begin position="498"/>
        <end position="523"/>
    </location>
</feature>
<protein>
    <submittedName>
        <fullName evidence="7">Oligopeptide transporter, OPT family</fullName>
    </submittedName>
</protein>
<feature type="transmembrane region" description="Helical" evidence="6">
    <location>
        <begin position="226"/>
        <end position="248"/>
    </location>
</feature>
<sequence length="634" mass="66251">MNENKEFKPYIPAEKVTPEFTITSIVMGILLAIVFGAANAYLGLRVGMTVSASIPAAVISMGVIRVIMRKNSILESNLVQTIGSAGESLAAGAIFTLPALFLWAAEGKMDKPSIIEITIIALIGGLLGVLFMIPLRNALIVKEHGVLPYPEGTACAEVLLAGEEGGANASTVFAGLGIAAGFKFIIDGLKLVPSEVSFRVKGYAGEIGTQIYPAVMSVGYICGPRISSYMFAGGIVSWLVFIPAIVLFGNDLTLYPGTAPIGEMFAAGGASAIWGSYIRYIGAGALAAGGIISLIKSLPLIIRTFRDALKSMSGAKGTSNKRTEQDLSMKFLLLAILVLTLLVWLVPAIPVTLVGAIIVVIFGFFFATVSSRMVGLVGSSNNPVSGMAIATLLIATIILKITGDQGAHGMQGAIAIGSIICIVAAIAGDASQDLKTGYLLGATPKKQQIGEMIGVIAAAFAIGGVLYLLDAAWGFGTEQLGAPQAMLMKMIIEGVMDGNLPWTLVFIGVFLAIAVEIVGIPVLPFAIGVYLPVQLNACIMVGGLVRLVFDKMNKEQKEKDAIISDGILYCSGMIAGEGLVGILLAIFAVFGLNDAIDLSSKLNLSTPVANIGSLVVFALIILSLLKFSVWKKRK</sequence>
<feature type="transmembrane region" description="Helical" evidence="6">
    <location>
        <begin position="452"/>
        <end position="477"/>
    </location>
</feature>
<feature type="transmembrane region" description="Helical" evidence="6">
    <location>
        <begin position="384"/>
        <end position="401"/>
    </location>
</feature>
<reference evidence="7 8" key="1">
    <citation type="submission" date="2020-08" db="EMBL/GenBank/DDBJ databases">
        <title>Genome public.</title>
        <authorList>
            <person name="Liu C."/>
            <person name="Sun Q."/>
        </authorList>
    </citation>
    <scope>NUCLEOTIDE SEQUENCE [LARGE SCALE GENOMIC DNA]</scope>
    <source>
        <strain evidence="7 8">3_YM_SP_D4_24.mj</strain>
    </source>
</reference>
<keyword evidence="8" id="KW-1185">Reference proteome</keyword>